<dbReference type="GO" id="GO:0051301">
    <property type="term" value="P:cell division"/>
    <property type="evidence" value="ECO:0007669"/>
    <property type="project" value="InterPro"/>
</dbReference>
<organism evidence="2 3">
    <name type="scientific">Candida oxycetoniae</name>
    <dbReference type="NCBI Taxonomy" id="497107"/>
    <lineage>
        <taxon>Eukaryota</taxon>
        <taxon>Fungi</taxon>
        <taxon>Dikarya</taxon>
        <taxon>Ascomycota</taxon>
        <taxon>Saccharomycotina</taxon>
        <taxon>Pichiomycetes</taxon>
        <taxon>Debaryomycetaceae</taxon>
        <taxon>Candida/Lodderomyces clade</taxon>
        <taxon>Candida</taxon>
    </lineage>
</organism>
<evidence type="ECO:0000313" key="3">
    <source>
        <dbReference type="Proteomes" id="UP001202479"/>
    </source>
</evidence>
<protein>
    <submittedName>
        <fullName evidence="2">Uncharacterized protein</fullName>
    </submittedName>
</protein>
<dbReference type="PANTHER" id="PTHR14778:SF2">
    <property type="entry name" value="KINETOCHORE-ASSOCIATED PROTEIN DSN1 HOMOLOG"/>
    <property type="match status" value="1"/>
</dbReference>
<dbReference type="AlphaFoldDB" id="A0AAI9SY70"/>
<reference evidence="2" key="1">
    <citation type="journal article" date="2022" name="DNA Res.">
        <title>Genome analysis of five recently described species of the CUG-Ser clade uncovers Candida theae as a new hybrid lineage with pathogenic potential in the Candida parapsilosis species complex.</title>
        <authorList>
            <person name="Mixao V."/>
            <person name="Del Olmo V."/>
            <person name="Hegedusova E."/>
            <person name="Saus E."/>
            <person name="Pryszcz L."/>
            <person name="Cillingova A."/>
            <person name="Nosek J."/>
            <person name="Gabaldon T."/>
        </authorList>
    </citation>
    <scope>NUCLEOTIDE SEQUENCE</scope>
    <source>
        <strain evidence="2">CBS 10844</strain>
    </source>
</reference>
<comment type="caution">
    <text evidence="2">The sequence shown here is derived from an EMBL/GenBank/DDBJ whole genome shotgun (WGS) entry which is preliminary data.</text>
</comment>
<accession>A0AAI9SY70</accession>
<feature type="region of interest" description="Disordered" evidence="1">
    <location>
        <begin position="148"/>
        <end position="213"/>
    </location>
</feature>
<feature type="compositionally biased region" description="Basic residues" evidence="1">
    <location>
        <begin position="1"/>
        <end position="21"/>
    </location>
</feature>
<proteinExistence type="predicted"/>
<dbReference type="GeneID" id="73379514"/>
<dbReference type="RefSeq" id="XP_049181045.1">
    <property type="nucleotide sequence ID" value="XM_049323069.1"/>
</dbReference>
<feature type="compositionally biased region" description="Low complexity" evidence="1">
    <location>
        <begin position="194"/>
        <end position="213"/>
    </location>
</feature>
<name>A0AAI9SY70_9ASCO</name>
<dbReference type="PANTHER" id="PTHR14778">
    <property type="entry name" value="KINETOCHORE-ASSOCIATED PROTEIN DSN1 HOMOLOG"/>
    <property type="match status" value="1"/>
</dbReference>
<evidence type="ECO:0000313" key="2">
    <source>
        <dbReference type="EMBL" id="KAI3405300.2"/>
    </source>
</evidence>
<evidence type="ECO:0000256" key="1">
    <source>
        <dbReference type="SAM" id="MobiDB-lite"/>
    </source>
</evidence>
<dbReference type="InterPro" id="IPR013218">
    <property type="entry name" value="Dsn1/Mis13"/>
</dbReference>
<feature type="region of interest" description="Disordered" evidence="1">
    <location>
        <begin position="1"/>
        <end position="109"/>
    </location>
</feature>
<dbReference type="EMBL" id="JAHUZD010000043">
    <property type="protein sequence ID" value="KAI3405300.2"/>
    <property type="molecule type" value="Genomic_DNA"/>
</dbReference>
<dbReference type="Proteomes" id="UP001202479">
    <property type="component" value="Unassembled WGS sequence"/>
</dbReference>
<dbReference type="GO" id="GO:0007059">
    <property type="term" value="P:chromosome segregation"/>
    <property type="evidence" value="ECO:0007669"/>
    <property type="project" value="InterPro"/>
</dbReference>
<gene>
    <name evidence="2" type="ORF">KGF56_001897</name>
</gene>
<sequence>MSSRRSRSTKSKGKSAKRPRTSKGIDNNDGDERHEKHHQKQTSSLLSKDRGNRLSTLFGSSNSQGTRSSQTPKITETNSDNYGGGDDDDGGDGDYREQLYSPPLDIRKKRKIATPVNQLHETPLGENSFDSDSSDDFLNLRNFKKNSHQLNANKKRPDIASTSSSTSRIDKLTSRPSSSQHSDSIKSKLKSPLTGTYGISTGSQGSGSRRLSGVVRGKRVSAIGNGFIGEPHSEIPQSSYHKFLDQSASEEDKMRQLLIWNLKAQLAKDENSRLGSTFNVESHASYDIGKAIKDELIQVLTEGSFSVGWKTLGSSFFDNENGGPALLPNPLNKSNLENIKFFSKSLQNLEQQLEDWETTYRASVAPIEKLTSISNTKDNVERPESLVDSTLVSNFKELEDSFTKTREDLVQVRPMVKKLYHAGYQMNQASELIKDVEKNKIHKQISRSLQVYGSSNLARNQEPSLLKKDKKATFSKTRNLLKSICQTKFQNSQVKG</sequence>
<dbReference type="Pfam" id="PF08202">
    <property type="entry name" value="MIS13"/>
    <property type="match status" value="1"/>
</dbReference>
<keyword evidence="3" id="KW-1185">Reference proteome</keyword>
<feature type="compositionally biased region" description="Polar residues" evidence="1">
    <location>
        <begin position="53"/>
        <end position="81"/>
    </location>
</feature>
<dbReference type="GO" id="GO:0000444">
    <property type="term" value="C:MIS12/MIND type complex"/>
    <property type="evidence" value="ECO:0007669"/>
    <property type="project" value="InterPro"/>
</dbReference>